<dbReference type="GO" id="GO:0019843">
    <property type="term" value="F:rRNA binding"/>
    <property type="evidence" value="ECO:0007669"/>
    <property type="project" value="UniProtKB-UniRule"/>
</dbReference>
<dbReference type="NCBIfam" id="TIGR01044">
    <property type="entry name" value="rplV_bact"/>
    <property type="match status" value="1"/>
</dbReference>
<dbReference type="GO" id="GO:0022625">
    <property type="term" value="C:cytosolic large ribosomal subunit"/>
    <property type="evidence" value="ECO:0007669"/>
    <property type="project" value="TreeGrafter"/>
</dbReference>
<dbReference type="GO" id="GO:0006412">
    <property type="term" value="P:translation"/>
    <property type="evidence" value="ECO:0007669"/>
    <property type="project" value="UniProtKB-UniRule"/>
</dbReference>
<dbReference type="Gene3D" id="3.90.470.10">
    <property type="entry name" value="Ribosomal protein L22/L17"/>
    <property type="match status" value="1"/>
</dbReference>
<evidence type="ECO:0000256" key="10">
    <source>
        <dbReference type="RuleBase" id="RU004008"/>
    </source>
</evidence>
<dbReference type="Proteomes" id="UP000230586">
    <property type="component" value="Unassembled WGS sequence"/>
</dbReference>
<evidence type="ECO:0000256" key="2">
    <source>
        <dbReference type="ARBA" id="ARBA00022730"/>
    </source>
</evidence>
<comment type="subunit">
    <text evidence="7 9">Part of the 50S ribosomal subunit.</text>
</comment>
<feature type="compositionally biased region" description="Basic residues" evidence="11">
    <location>
        <begin position="173"/>
        <end position="199"/>
    </location>
</feature>
<evidence type="ECO:0000256" key="9">
    <source>
        <dbReference type="RuleBase" id="RU004006"/>
    </source>
</evidence>
<gene>
    <name evidence="7" type="primary">rplV</name>
    <name evidence="12" type="ORF">COT27_03780</name>
</gene>
<feature type="compositionally biased region" description="Basic and acidic residues" evidence="11">
    <location>
        <begin position="140"/>
        <end position="157"/>
    </location>
</feature>
<evidence type="ECO:0000256" key="3">
    <source>
        <dbReference type="ARBA" id="ARBA00022884"/>
    </source>
</evidence>
<organism evidence="12 13">
    <name type="scientific">Candidatus Kuenenbacteria bacterium CG08_land_8_20_14_0_20_37_23</name>
    <dbReference type="NCBI Taxonomy" id="1974617"/>
    <lineage>
        <taxon>Bacteria</taxon>
        <taxon>Candidatus Kueneniibacteriota</taxon>
    </lineage>
</organism>
<comment type="caution">
    <text evidence="12">The sequence shown here is derived from an EMBL/GenBank/DDBJ whole genome shotgun (WGS) entry which is preliminary data.</text>
</comment>
<evidence type="ECO:0000256" key="7">
    <source>
        <dbReference type="HAMAP-Rule" id="MF_01331"/>
    </source>
</evidence>
<feature type="region of interest" description="Disordered" evidence="11">
    <location>
        <begin position="140"/>
        <end position="199"/>
    </location>
</feature>
<accession>A0A2M6XRQ3</accession>
<reference evidence="13" key="1">
    <citation type="submission" date="2017-09" db="EMBL/GenBank/DDBJ databases">
        <title>Depth-based differentiation of microbial function through sediment-hosted aquifers and enrichment of novel symbionts in the deep terrestrial subsurface.</title>
        <authorList>
            <person name="Probst A.J."/>
            <person name="Ladd B."/>
            <person name="Jarett J.K."/>
            <person name="Geller-Mcgrath D.E."/>
            <person name="Sieber C.M.K."/>
            <person name="Emerson J.B."/>
            <person name="Anantharaman K."/>
            <person name="Thomas B.C."/>
            <person name="Malmstrom R."/>
            <person name="Stieglmeier M."/>
            <person name="Klingl A."/>
            <person name="Woyke T."/>
            <person name="Ryan C.M."/>
            <person name="Banfield J.F."/>
        </authorList>
    </citation>
    <scope>NUCLEOTIDE SEQUENCE [LARGE SCALE GENOMIC DNA]</scope>
</reference>
<keyword evidence="3 7" id="KW-0694">RNA-binding</keyword>
<evidence type="ECO:0000256" key="6">
    <source>
        <dbReference type="ARBA" id="ARBA00035207"/>
    </source>
</evidence>
<name>A0A2M6XRQ3_9BACT</name>
<keyword evidence="5 7" id="KW-0687">Ribonucleoprotein</keyword>
<dbReference type="CDD" id="cd00336">
    <property type="entry name" value="Ribosomal_L22"/>
    <property type="match status" value="1"/>
</dbReference>
<comment type="similarity">
    <text evidence="1 7 8">Belongs to the universal ribosomal protein uL22 family.</text>
</comment>
<dbReference type="GO" id="GO:0003735">
    <property type="term" value="F:structural constituent of ribosome"/>
    <property type="evidence" value="ECO:0007669"/>
    <property type="project" value="InterPro"/>
</dbReference>
<sequence>MQVKAQLRYLRQSPRKVRMVCDSLRGVDVIQAENRLRLTNKSAVLPVLRLIKSAVANALNNDKLEKDNLFIKEIRVNQGPMLKRWRARAYGRAASIQKKSSHVFIIIEEKVPSKKSKKEKKQADFETKIVRSYDDAKAFAKKDDGKTGTENKSVEYSEDKEDEEMLNAGRIAKDKHKQHLDKSRQKTGWRGRIFRRKAD</sequence>
<dbReference type="PANTHER" id="PTHR13501:SF8">
    <property type="entry name" value="LARGE RIBOSOMAL SUBUNIT PROTEIN UL22M"/>
    <property type="match status" value="1"/>
</dbReference>
<evidence type="ECO:0000256" key="1">
    <source>
        <dbReference type="ARBA" id="ARBA00009451"/>
    </source>
</evidence>
<dbReference type="InterPro" id="IPR047867">
    <property type="entry name" value="Ribosomal_uL22_bac/org-type"/>
</dbReference>
<dbReference type="EMBL" id="PEXX01000055">
    <property type="protein sequence ID" value="PIU10316.1"/>
    <property type="molecule type" value="Genomic_DNA"/>
</dbReference>
<dbReference type="PROSITE" id="PS00464">
    <property type="entry name" value="RIBOSOMAL_L22"/>
    <property type="match status" value="1"/>
</dbReference>
<evidence type="ECO:0000256" key="5">
    <source>
        <dbReference type="ARBA" id="ARBA00023274"/>
    </source>
</evidence>
<dbReference type="PANTHER" id="PTHR13501">
    <property type="entry name" value="CHLOROPLAST 50S RIBOSOMAL PROTEIN L22-RELATED"/>
    <property type="match status" value="1"/>
</dbReference>
<comment type="function">
    <text evidence="7">The globular domain of the protein is located near the polypeptide exit tunnel on the outside of the subunit, while an extended beta-hairpin is found that lines the wall of the exit tunnel in the center of the 70S ribosome.</text>
</comment>
<dbReference type="HAMAP" id="MF_01331_B">
    <property type="entry name" value="Ribosomal_uL22_B"/>
    <property type="match status" value="1"/>
</dbReference>
<evidence type="ECO:0000313" key="12">
    <source>
        <dbReference type="EMBL" id="PIU10316.1"/>
    </source>
</evidence>
<dbReference type="InterPro" id="IPR001063">
    <property type="entry name" value="Ribosomal_uL22"/>
</dbReference>
<comment type="function">
    <text evidence="7 10">This protein binds specifically to 23S rRNA; its binding is stimulated by other ribosomal proteins, e.g., L4, L17, and L20. It is important during the early stages of 50S assembly. It makes multiple contacts with different domains of the 23S rRNA in the assembled 50S subunit and ribosome.</text>
</comment>
<evidence type="ECO:0000256" key="8">
    <source>
        <dbReference type="RuleBase" id="RU004005"/>
    </source>
</evidence>
<protein>
    <recommendedName>
        <fullName evidence="6 7">Large ribosomal subunit protein uL22</fullName>
    </recommendedName>
</protein>
<dbReference type="InterPro" id="IPR018260">
    <property type="entry name" value="Ribosomal_uL22_CS"/>
</dbReference>
<dbReference type="AlphaFoldDB" id="A0A2M6XRQ3"/>
<dbReference type="SUPFAM" id="SSF54843">
    <property type="entry name" value="Ribosomal protein L22"/>
    <property type="match status" value="1"/>
</dbReference>
<dbReference type="Pfam" id="PF00237">
    <property type="entry name" value="Ribosomal_L22"/>
    <property type="match status" value="1"/>
</dbReference>
<evidence type="ECO:0000256" key="4">
    <source>
        <dbReference type="ARBA" id="ARBA00022980"/>
    </source>
</evidence>
<keyword evidence="2 7" id="KW-0699">rRNA-binding</keyword>
<proteinExistence type="inferred from homology"/>
<dbReference type="InterPro" id="IPR036394">
    <property type="entry name" value="Ribosomal_uL22_sf"/>
</dbReference>
<keyword evidence="4 7" id="KW-0689">Ribosomal protein</keyword>
<evidence type="ECO:0000313" key="13">
    <source>
        <dbReference type="Proteomes" id="UP000230586"/>
    </source>
</evidence>
<dbReference type="InterPro" id="IPR005727">
    <property type="entry name" value="Ribosomal_uL22_bac/chlpt-type"/>
</dbReference>
<evidence type="ECO:0000256" key="11">
    <source>
        <dbReference type="SAM" id="MobiDB-lite"/>
    </source>
</evidence>